<evidence type="ECO:0000313" key="6">
    <source>
        <dbReference type="Proteomes" id="UP000184480"/>
    </source>
</evidence>
<evidence type="ECO:0000256" key="1">
    <source>
        <dbReference type="ARBA" id="ARBA00008857"/>
    </source>
</evidence>
<dbReference type="InterPro" id="IPR013762">
    <property type="entry name" value="Integrase-like_cat_sf"/>
</dbReference>
<dbReference type="AlphaFoldDB" id="A0A1M5E5U1"/>
<proteinExistence type="inferred from homology"/>
<dbReference type="Pfam" id="PF13102">
    <property type="entry name" value="Phage_int_SAM_5"/>
    <property type="match status" value="1"/>
</dbReference>
<evidence type="ECO:0000259" key="4">
    <source>
        <dbReference type="PROSITE" id="PS51898"/>
    </source>
</evidence>
<keyword evidence="3" id="KW-0233">DNA recombination</keyword>
<sequence length="456" mass="53012">MTEAIPFLIDKRKDKTSIQFIVRIKGQRLRFVPGITIETKYWIDNVRWCKENKQYPEGYLNNIQIKKYKEIIENVIAEFQSNLILPTQQSFKDAIVKRIDEINMLEGGVISDEKQKEIDVQQKLQLFIPFAESYKESSDKSISTKKGYQTTINKLKEYESHIGVNLKFEDIDISFYNKLKQYLINKDHSKNYIGGLFKNIILFMGEAKAQGLCKFEKPRGFTVEREDGDSISLSIEEIKKIHDVVFTEDLVKKHFPDLRPQNMSRKLKSLNIERDRFIIGYCTALRISDYSRVNDYDLDDGLISIWTRKKDKKVYVPMHYYLKDIIARYGGLTLPKISSQKHNEQLKDICKIAGINDPVKKTITKGGVRIEEVKEKYNLVSSHTARRSGATNMYRNGIDLLYISRLLGHSKIEQTVKYLKITTKELAISLKDNPYFSGKKVISDMSVLLEGEKKKK</sequence>
<dbReference type="GO" id="GO:0015074">
    <property type="term" value="P:DNA integration"/>
    <property type="evidence" value="ECO:0007669"/>
    <property type="project" value="InterPro"/>
</dbReference>
<dbReference type="InterPro" id="IPR002104">
    <property type="entry name" value="Integrase_catalytic"/>
</dbReference>
<dbReference type="InterPro" id="IPR025269">
    <property type="entry name" value="SAM-like_dom"/>
</dbReference>
<comment type="similarity">
    <text evidence="1">Belongs to the 'phage' integrase family.</text>
</comment>
<dbReference type="PANTHER" id="PTHR30349:SF64">
    <property type="entry name" value="PROPHAGE INTEGRASE INTD-RELATED"/>
    <property type="match status" value="1"/>
</dbReference>
<dbReference type="Pfam" id="PF00589">
    <property type="entry name" value="Phage_integrase"/>
    <property type="match status" value="1"/>
</dbReference>
<dbReference type="OrthoDB" id="1493636at2"/>
<dbReference type="RefSeq" id="WP_062185243.1">
    <property type="nucleotide sequence ID" value="NZ_BBXL01000044.1"/>
</dbReference>
<evidence type="ECO:0000256" key="2">
    <source>
        <dbReference type="ARBA" id="ARBA00023125"/>
    </source>
</evidence>
<dbReference type="STRING" id="1346286.SAMN05444362_109153"/>
<dbReference type="GO" id="GO:0003677">
    <property type="term" value="F:DNA binding"/>
    <property type="evidence" value="ECO:0007669"/>
    <property type="project" value="UniProtKB-KW"/>
</dbReference>
<dbReference type="GO" id="GO:0006310">
    <property type="term" value="P:DNA recombination"/>
    <property type="evidence" value="ECO:0007669"/>
    <property type="project" value="UniProtKB-KW"/>
</dbReference>
<dbReference type="InterPro" id="IPR050090">
    <property type="entry name" value="Tyrosine_recombinase_XerCD"/>
</dbReference>
<dbReference type="InterPro" id="IPR011010">
    <property type="entry name" value="DNA_brk_join_enz"/>
</dbReference>
<dbReference type="EMBL" id="FQUC01000009">
    <property type="protein sequence ID" value="SHF74431.1"/>
    <property type="molecule type" value="Genomic_DNA"/>
</dbReference>
<name>A0A1M5E5U1_9BACT</name>
<dbReference type="InterPro" id="IPR010998">
    <property type="entry name" value="Integrase_recombinase_N"/>
</dbReference>
<dbReference type="SUPFAM" id="SSF56349">
    <property type="entry name" value="DNA breaking-rejoining enzymes"/>
    <property type="match status" value="1"/>
</dbReference>
<gene>
    <name evidence="5" type="ORF">SAMN05444362_109153</name>
</gene>
<feature type="domain" description="Tyr recombinase" evidence="4">
    <location>
        <begin position="253"/>
        <end position="431"/>
    </location>
</feature>
<dbReference type="Gene3D" id="1.10.443.10">
    <property type="entry name" value="Intergrase catalytic core"/>
    <property type="match status" value="1"/>
</dbReference>
<keyword evidence="6" id="KW-1185">Reference proteome</keyword>
<dbReference type="PROSITE" id="PS51898">
    <property type="entry name" value="TYR_RECOMBINASE"/>
    <property type="match status" value="1"/>
</dbReference>
<protein>
    <submittedName>
        <fullName evidence="5">Site-specific recombinase XerD</fullName>
    </submittedName>
</protein>
<dbReference type="PANTHER" id="PTHR30349">
    <property type="entry name" value="PHAGE INTEGRASE-RELATED"/>
    <property type="match status" value="1"/>
</dbReference>
<evidence type="ECO:0000256" key="3">
    <source>
        <dbReference type="ARBA" id="ARBA00023172"/>
    </source>
</evidence>
<accession>A0A1M5E5U1</accession>
<dbReference type="Proteomes" id="UP000184480">
    <property type="component" value="Unassembled WGS sequence"/>
</dbReference>
<dbReference type="Gene3D" id="1.10.150.130">
    <property type="match status" value="1"/>
</dbReference>
<evidence type="ECO:0000313" key="5">
    <source>
        <dbReference type="EMBL" id="SHF74431.1"/>
    </source>
</evidence>
<keyword evidence="2" id="KW-0238">DNA-binding</keyword>
<organism evidence="5 6">
    <name type="scientific">Dysgonomonas macrotermitis</name>
    <dbReference type="NCBI Taxonomy" id="1346286"/>
    <lineage>
        <taxon>Bacteria</taxon>
        <taxon>Pseudomonadati</taxon>
        <taxon>Bacteroidota</taxon>
        <taxon>Bacteroidia</taxon>
        <taxon>Bacteroidales</taxon>
        <taxon>Dysgonomonadaceae</taxon>
        <taxon>Dysgonomonas</taxon>
    </lineage>
</organism>
<reference evidence="6" key="1">
    <citation type="submission" date="2016-11" db="EMBL/GenBank/DDBJ databases">
        <authorList>
            <person name="Varghese N."/>
            <person name="Submissions S."/>
        </authorList>
    </citation>
    <scope>NUCLEOTIDE SEQUENCE [LARGE SCALE GENOMIC DNA]</scope>
    <source>
        <strain evidence="6">DSM 27370</strain>
    </source>
</reference>